<feature type="chain" id="PRO_5038676492" description="Carbohydrate-binding domain-containing protein" evidence="2">
    <location>
        <begin position="22"/>
        <end position="1039"/>
    </location>
</feature>
<organism evidence="3 4">
    <name type="scientific">Faecalibacterium prausnitzii</name>
    <dbReference type="NCBI Taxonomy" id="853"/>
    <lineage>
        <taxon>Bacteria</taxon>
        <taxon>Bacillati</taxon>
        <taxon>Bacillota</taxon>
        <taxon>Clostridia</taxon>
        <taxon>Eubacteriales</taxon>
        <taxon>Oscillospiraceae</taxon>
        <taxon>Faecalibacterium</taxon>
    </lineage>
</organism>
<protein>
    <recommendedName>
        <fullName evidence="5">Carbohydrate-binding domain-containing protein</fullName>
    </recommendedName>
</protein>
<feature type="region of interest" description="Disordered" evidence="1">
    <location>
        <begin position="930"/>
        <end position="995"/>
    </location>
</feature>
<feature type="signal peptide" evidence="2">
    <location>
        <begin position="1"/>
        <end position="21"/>
    </location>
</feature>
<dbReference type="AlphaFoldDB" id="A0A291T6Q0"/>
<dbReference type="RefSeq" id="WP_098922111.1">
    <property type="nucleotide sequence ID" value="NZ_CP023819.1"/>
</dbReference>
<feature type="compositionally biased region" description="Acidic residues" evidence="1">
    <location>
        <begin position="314"/>
        <end position="324"/>
    </location>
</feature>
<feature type="compositionally biased region" description="Low complexity" evidence="1">
    <location>
        <begin position="100"/>
        <end position="133"/>
    </location>
</feature>
<name>A0A291T6Q0_9FIRM</name>
<dbReference type="Proteomes" id="UP000223709">
    <property type="component" value="Chromosome"/>
</dbReference>
<dbReference type="EMBL" id="CP023819">
    <property type="protein sequence ID" value="ATL88804.1"/>
    <property type="molecule type" value="Genomic_DNA"/>
</dbReference>
<feature type="region of interest" description="Disordered" evidence="1">
    <location>
        <begin position="54"/>
        <end position="134"/>
    </location>
</feature>
<keyword evidence="2" id="KW-0732">Signal</keyword>
<accession>A0A291T6Q0</accession>
<dbReference type="InterPro" id="IPR012332">
    <property type="entry name" value="Autotransporter_pectin_lyase_C"/>
</dbReference>
<sequence>MTNKKFKLAAMSLATAVAVSAVGPSASAVTYYLGDGSVTVDQDGDGAYSYQVKEGESADGSNSKRTYVNDDKAETGDGTIYVKDGHEPTETVPPSTDNSDNGTEETTLTDTTTDSSGNNTENSSTSETTTGNTITVKEDVKDATIVVDGVNVDTSTSTETSAEAAPDTGNTEDKKTIIKVGEGADVDLTVRDSNLTTGGNGIDIGVNLKDEDRNEGANVDLTLDNTKINLTENATAGINARDNSNVDITLKGNNTIDGSEAIDKVTEDGEHDISKDNVNVEGIRVGGEGASDSSDANEDAKTNLTISGGVEKTETEDADTEETESPAGGSLTINETTGGLVMADGSDVEITDGADVTIKDTKTSGATQAGRAVTQHGDLTISGGSSLKIDDVEDNAKQAPHTGIGIASWDDITVEDGSTLEISDATTGIYGHQDSDASLTVEDSTLNISDVSRGIDYEGESVDKEGKVHESAGDISFKDSKVDISSDSIGIAAGSSGSTNITFDHSTGSINSSMKIGGTAIYGPEPGGKGDLTFKNGSDITLKAHTGVQAGFNNVEISGQSKVTSIGAVGMAFRGGDSGSTKLHVTGESEYNLQMKGYAHALRVNMSKNPSSILVDQNSKLHLSQATTGASAIVLGDHATLTVDNGTVLVSGKYGKAGLLAYNSNSTILIKNNAHVEVPSITLNPLINKIPTVGQKLIVTGGTLTYDYSADNTLWPENDQGDKLTNFLLTKDDTHANFDALSYNGQTYTYLSDLNKETGKQYLSVWVPAAALNYMLDVDGSHDPEIIGKALEELKQAGYNFDTAYQTAENGDQVVILRDMVVNGKSLNFTKTTDAEGNTKLIWGNYEKQAEGAPRAYDMVYGTEYEYEGKTYTIVWGYESQNNPNTTAAAGVLDAFGPDSNVKVTGANIDGTDSARYTVTIYGALREVTDPVIPTNPKPVTPEGSDPTPPAPTTPTTPAVQDARPTTPAVEQTVVKTTPAPETPVNPPVQDARPESGKLIQTGTTNWVADVLVRAGGVLLAAGYLLERKRKSMFYKAQH</sequence>
<dbReference type="Gene3D" id="2.160.20.20">
    <property type="match status" value="1"/>
</dbReference>
<proteinExistence type="predicted"/>
<reference evidence="3 4" key="1">
    <citation type="submission" date="2017-10" db="EMBL/GenBank/DDBJ databases">
        <title>Complete Genome Sequence of Faecalibacterium prausnitzii isolated from the gut of healthy adult Indian.</title>
        <authorList>
            <person name="Bag S."/>
            <person name="Ghosh T.S."/>
            <person name="Das B."/>
        </authorList>
    </citation>
    <scope>NUCLEOTIDE SEQUENCE [LARGE SCALE GENOMIC DNA]</scope>
    <source>
        <strain evidence="3 4">Indica</strain>
    </source>
</reference>
<feature type="region of interest" description="Disordered" evidence="1">
    <location>
        <begin position="284"/>
        <end position="336"/>
    </location>
</feature>
<evidence type="ECO:0000313" key="3">
    <source>
        <dbReference type="EMBL" id="ATL88804.1"/>
    </source>
</evidence>
<evidence type="ECO:0000256" key="1">
    <source>
        <dbReference type="SAM" id="MobiDB-lite"/>
    </source>
</evidence>
<evidence type="ECO:0000256" key="2">
    <source>
        <dbReference type="SAM" id="SignalP"/>
    </source>
</evidence>
<evidence type="ECO:0000313" key="4">
    <source>
        <dbReference type="Proteomes" id="UP000223709"/>
    </source>
</evidence>
<evidence type="ECO:0008006" key="5">
    <source>
        <dbReference type="Google" id="ProtNLM"/>
    </source>
</evidence>
<gene>
    <name evidence="3" type="ORF">CRH10_00015</name>
</gene>